<evidence type="ECO:0000259" key="3">
    <source>
        <dbReference type="PROSITE" id="PS51724"/>
    </source>
</evidence>
<comment type="caution">
    <text evidence="4">The sequence shown here is derived from an EMBL/GenBank/DDBJ whole genome shotgun (WGS) entry which is preliminary data.</text>
</comment>
<sequence length="258" mass="27156">MKYGKRERIIGIVVVVALGVIFLPMLFDKPEPEGSSSEPALTIEQPISTDQDTSTVDEPSSPIESDTAPESDPESTGRFDNGSAMLGGSSGGDDALDGQQLPSPSEQPSEPASESREPDPEPAPQQAPAPSKPARSDVQTSGQSSAPAPSNTQKNARDEDPILKAARQGSDGSGTPARASENGGWAVQSGSFGKSDNATRLADQLKEKGFPVYTLSRNELTVVLVGPFETNEQAERASTQLQQQANIKGLVVRRKGNE</sequence>
<evidence type="ECO:0000256" key="2">
    <source>
        <dbReference type="SAM" id="Phobius"/>
    </source>
</evidence>
<feature type="region of interest" description="Disordered" evidence="1">
    <location>
        <begin position="28"/>
        <end position="198"/>
    </location>
</feature>
<name>A0ABU1GXG1_9GAMM</name>
<dbReference type="InterPro" id="IPR052521">
    <property type="entry name" value="Cell_div_SPOR-domain"/>
</dbReference>
<keyword evidence="2" id="KW-0472">Membrane</keyword>
<organism evidence="4 5">
    <name type="scientific">Larsenimonas suaedae</name>
    <dbReference type="NCBI Taxonomy" id="1851019"/>
    <lineage>
        <taxon>Bacteria</taxon>
        <taxon>Pseudomonadati</taxon>
        <taxon>Pseudomonadota</taxon>
        <taxon>Gammaproteobacteria</taxon>
        <taxon>Oceanospirillales</taxon>
        <taxon>Halomonadaceae</taxon>
        <taxon>Larsenimonas</taxon>
    </lineage>
</organism>
<dbReference type="PROSITE" id="PS51724">
    <property type="entry name" value="SPOR"/>
    <property type="match status" value="1"/>
</dbReference>
<feature type="compositionally biased region" description="Pro residues" evidence="1">
    <location>
        <begin position="121"/>
        <end position="131"/>
    </location>
</feature>
<reference evidence="4 5" key="1">
    <citation type="submission" date="2023-04" db="EMBL/GenBank/DDBJ databases">
        <title>A long-awaited taxogenomic arrangement of the family Halomonadaceae.</title>
        <authorList>
            <person name="De La Haba R."/>
            <person name="Chuvochina M."/>
            <person name="Wittouck S."/>
            <person name="Arahal D.R."/>
            <person name="Sanchez-Porro C."/>
            <person name="Hugenholtz P."/>
            <person name="Ventosa A."/>
        </authorList>
    </citation>
    <scope>NUCLEOTIDE SEQUENCE [LARGE SCALE GENOMIC DNA]</scope>
    <source>
        <strain evidence="4 5">DSM 22428</strain>
    </source>
</reference>
<keyword evidence="2" id="KW-1133">Transmembrane helix</keyword>
<evidence type="ECO:0000256" key="1">
    <source>
        <dbReference type="SAM" id="MobiDB-lite"/>
    </source>
</evidence>
<dbReference type="RefSeq" id="WP_251590141.1">
    <property type="nucleotide sequence ID" value="NZ_JAMLJI010000001.1"/>
</dbReference>
<dbReference type="SUPFAM" id="SSF110997">
    <property type="entry name" value="Sporulation related repeat"/>
    <property type="match status" value="1"/>
</dbReference>
<gene>
    <name evidence="4" type="ORF">QC825_11445</name>
</gene>
<protein>
    <submittedName>
        <fullName evidence="4">SPOR domain-containing protein</fullName>
    </submittedName>
</protein>
<feature type="transmembrane region" description="Helical" evidence="2">
    <location>
        <begin position="9"/>
        <end position="27"/>
    </location>
</feature>
<dbReference type="InterPro" id="IPR036680">
    <property type="entry name" value="SPOR-like_sf"/>
</dbReference>
<keyword evidence="5" id="KW-1185">Reference proteome</keyword>
<dbReference type="Gene3D" id="3.30.70.1070">
    <property type="entry name" value="Sporulation related repeat"/>
    <property type="match status" value="1"/>
</dbReference>
<evidence type="ECO:0000313" key="4">
    <source>
        <dbReference type="EMBL" id="MDR5896688.1"/>
    </source>
</evidence>
<feature type="compositionally biased region" description="Polar residues" evidence="1">
    <location>
        <begin position="188"/>
        <end position="198"/>
    </location>
</feature>
<proteinExistence type="predicted"/>
<dbReference type="PANTHER" id="PTHR38687:SF1">
    <property type="entry name" value="CELL DIVISION PROTEIN DEDD"/>
    <property type="match status" value="1"/>
</dbReference>
<dbReference type="InterPro" id="IPR007730">
    <property type="entry name" value="SPOR-like_dom"/>
</dbReference>
<feature type="compositionally biased region" description="Polar residues" evidence="1">
    <location>
        <begin position="137"/>
        <end position="154"/>
    </location>
</feature>
<evidence type="ECO:0000313" key="5">
    <source>
        <dbReference type="Proteomes" id="UP001269375"/>
    </source>
</evidence>
<feature type="compositionally biased region" description="Polar residues" evidence="1">
    <location>
        <begin position="34"/>
        <end position="64"/>
    </location>
</feature>
<dbReference type="EMBL" id="JARWAO010000006">
    <property type="protein sequence ID" value="MDR5896688.1"/>
    <property type="molecule type" value="Genomic_DNA"/>
</dbReference>
<feature type="domain" description="SPOR" evidence="3">
    <location>
        <begin position="179"/>
        <end position="254"/>
    </location>
</feature>
<dbReference type="Proteomes" id="UP001269375">
    <property type="component" value="Unassembled WGS sequence"/>
</dbReference>
<feature type="compositionally biased region" description="Low complexity" evidence="1">
    <location>
        <begin position="97"/>
        <end position="112"/>
    </location>
</feature>
<accession>A0ABU1GXG1</accession>
<keyword evidence="2" id="KW-0812">Transmembrane</keyword>
<dbReference type="Pfam" id="PF05036">
    <property type="entry name" value="SPOR"/>
    <property type="match status" value="1"/>
</dbReference>
<dbReference type="PANTHER" id="PTHR38687">
    <property type="entry name" value="CELL DIVISION PROTEIN DEDD-RELATED"/>
    <property type="match status" value="1"/>
</dbReference>